<feature type="region of interest" description="Disordered" evidence="4">
    <location>
        <begin position="140"/>
        <end position="176"/>
    </location>
</feature>
<accession>A0A7G3UJI0</accession>
<feature type="compositionally biased region" description="Pro residues" evidence="4">
    <location>
        <begin position="68"/>
        <end position="79"/>
    </location>
</feature>
<keyword evidence="3" id="KW-0804">Transcription</keyword>
<dbReference type="InterPro" id="IPR016032">
    <property type="entry name" value="Sig_transdc_resp-reg_C-effctor"/>
</dbReference>
<dbReference type="SUPFAM" id="SSF46894">
    <property type="entry name" value="C-terminal effector domain of the bipartite response regulators"/>
    <property type="match status" value="1"/>
</dbReference>
<protein>
    <recommendedName>
        <fullName evidence="5">Bacterial transcriptional activator domain-containing protein</fullName>
    </recommendedName>
</protein>
<dbReference type="InterPro" id="IPR051677">
    <property type="entry name" value="AfsR-DnrI-RedD_regulator"/>
</dbReference>
<dbReference type="Gene3D" id="1.10.10.10">
    <property type="entry name" value="Winged helix-like DNA-binding domain superfamily/Winged helix DNA-binding domain"/>
    <property type="match status" value="1"/>
</dbReference>
<evidence type="ECO:0000256" key="3">
    <source>
        <dbReference type="ARBA" id="ARBA00023163"/>
    </source>
</evidence>
<dbReference type="SUPFAM" id="SSF48452">
    <property type="entry name" value="TPR-like"/>
    <property type="match status" value="1"/>
</dbReference>
<feature type="compositionally biased region" description="Pro residues" evidence="4">
    <location>
        <begin position="96"/>
        <end position="116"/>
    </location>
</feature>
<feature type="compositionally biased region" description="Basic and acidic residues" evidence="4">
    <location>
        <begin position="41"/>
        <end position="59"/>
    </location>
</feature>
<proteinExistence type="predicted"/>
<dbReference type="Pfam" id="PF03704">
    <property type="entry name" value="BTAD"/>
    <property type="match status" value="1"/>
</dbReference>
<sequence length="418" mass="44083">MQRAGDIDPGLLDQSRGWPATTDAPPTRPGERAVAGGRAGAEGKPRPVRRGSYDPKNDPKTSYGPRAPYGPPLPHPPSVPHTLPTTPHGPSVSHQPPVPHGPSAPYPSAVPAPPGTAPGLHDPAGARHRPAAPLTAYERHTAHGSPAGPGPADTAGAPAGDPADDPADEPEAGPVHSVGILGPVVLFGPDGPTAPSGSVVRALLGSLALAHPLPVNADTFATRLWPDRTAPQARQCLHTGAHRLRSWLLNATDGGLGVVTQPSGYALTGGDMPTDLARFRHATERARQLADPQSRLRHLQHAHSLWRGRLLEGIPPECVDHQAQQSLMLEHTGHLQDLARAALDARRPREAIVAARRACEEDHFNESSHALLMEALTAAGMRVAALDVYEHMRNRLNRSLGIAPGEILKQARGRVIGR</sequence>
<feature type="domain" description="Bacterial transcriptional activator" evidence="5">
    <location>
        <begin position="274"/>
        <end position="416"/>
    </location>
</feature>
<dbReference type="PANTHER" id="PTHR35807">
    <property type="entry name" value="TRANSCRIPTIONAL REGULATOR REDD-RELATED"/>
    <property type="match status" value="1"/>
</dbReference>
<dbReference type="GO" id="GO:0003677">
    <property type="term" value="F:DNA binding"/>
    <property type="evidence" value="ECO:0007669"/>
    <property type="project" value="InterPro"/>
</dbReference>
<feature type="compositionally biased region" description="Low complexity" evidence="4">
    <location>
        <begin position="150"/>
        <end position="161"/>
    </location>
</feature>
<evidence type="ECO:0000256" key="1">
    <source>
        <dbReference type="ARBA" id="ARBA00023012"/>
    </source>
</evidence>
<evidence type="ECO:0000256" key="2">
    <source>
        <dbReference type="ARBA" id="ARBA00023015"/>
    </source>
</evidence>
<dbReference type="InterPro" id="IPR011990">
    <property type="entry name" value="TPR-like_helical_dom_sf"/>
</dbReference>
<feature type="region of interest" description="Disordered" evidence="4">
    <location>
        <begin position="1"/>
        <end position="128"/>
    </location>
</feature>
<dbReference type="GO" id="GO:0000160">
    <property type="term" value="P:phosphorelay signal transduction system"/>
    <property type="evidence" value="ECO:0007669"/>
    <property type="project" value="UniProtKB-KW"/>
</dbReference>
<name>A0A7G3UJI0_STRT9</name>
<keyword evidence="2" id="KW-0805">Transcription regulation</keyword>
<evidence type="ECO:0000259" key="5">
    <source>
        <dbReference type="SMART" id="SM01043"/>
    </source>
</evidence>
<dbReference type="Proteomes" id="UP000005940">
    <property type="component" value="Chromosome"/>
</dbReference>
<dbReference type="EMBL" id="CP029159">
    <property type="protein sequence ID" value="QKM69330.1"/>
    <property type="molecule type" value="Genomic_DNA"/>
</dbReference>
<reference evidence="6 7" key="1">
    <citation type="journal article" date="2012" name="J. Bacteriol.">
        <title>Draft genome of Streptomyces tsukubaensis NRRL 18488, the producer of the clinically important immunosuppressant tacrolimus (FK506).</title>
        <authorList>
            <person name="Barreiro C."/>
            <person name="Prieto C."/>
            <person name="Sola-Landa A."/>
            <person name="Solera E."/>
            <person name="Martinez-Castro M."/>
            <person name="Perez-Redondo R."/>
            <person name="Garcia-Estrada C."/>
            <person name="Aparicio J.F."/>
            <person name="Fernandez-Martinez L.T."/>
            <person name="Santos-Aberturas J."/>
            <person name="Salehi-Najafabadi Z."/>
            <person name="Rodriguez-Garcia A."/>
            <person name="Tauch A."/>
            <person name="Martin J.F."/>
        </authorList>
    </citation>
    <scope>NUCLEOTIDE SEQUENCE [LARGE SCALE GENOMIC DNA]</scope>
    <source>
        <strain evidence="7">DSM 42081 / NBRC 108919 / NRRL 18488 / 9993</strain>
    </source>
</reference>
<dbReference type="AlphaFoldDB" id="A0A7G3UJI0"/>
<dbReference type="InterPro" id="IPR036388">
    <property type="entry name" value="WH-like_DNA-bd_sf"/>
</dbReference>
<dbReference type="Gene3D" id="1.25.40.10">
    <property type="entry name" value="Tetratricopeptide repeat domain"/>
    <property type="match status" value="1"/>
</dbReference>
<gene>
    <name evidence="6" type="ORF">STSU_021305</name>
</gene>
<evidence type="ECO:0000256" key="4">
    <source>
        <dbReference type="SAM" id="MobiDB-lite"/>
    </source>
</evidence>
<dbReference type="GO" id="GO:0006355">
    <property type="term" value="P:regulation of DNA-templated transcription"/>
    <property type="evidence" value="ECO:0007669"/>
    <property type="project" value="InterPro"/>
</dbReference>
<keyword evidence="7" id="KW-1185">Reference proteome</keyword>
<keyword evidence="1" id="KW-0902">Two-component regulatory system</keyword>
<dbReference type="InterPro" id="IPR005158">
    <property type="entry name" value="BTAD"/>
</dbReference>
<dbReference type="PANTHER" id="PTHR35807:SF1">
    <property type="entry name" value="TRANSCRIPTIONAL REGULATOR REDD"/>
    <property type="match status" value="1"/>
</dbReference>
<evidence type="ECO:0000313" key="7">
    <source>
        <dbReference type="Proteomes" id="UP000005940"/>
    </source>
</evidence>
<dbReference type="RefSeq" id="WP_130585071.1">
    <property type="nucleotide sequence ID" value="NZ_CP029159.1"/>
</dbReference>
<feature type="compositionally biased region" description="Acidic residues" evidence="4">
    <location>
        <begin position="162"/>
        <end position="171"/>
    </location>
</feature>
<organism evidence="6 7">
    <name type="scientific">Streptomyces tsukubensis (strain DSM 42081 / NBRC 108919 / NRRL 18488 / 9993)</name>
    <dbReference type="NCBI Taxonomy" id="1114943"/>
    <lineage>
        <taxon>Bacteria</taxon>
        <taxon>Bacillati</taxon>
        <taxon>Actinomycetota</taxon>
        <taxon>Actinomycetes</taxon>
        <taxon>Kitasatosporales</taxon>
        <taxon>Streptomycetaceae</taxon>
        <taxon>Streptomyces</taxon>
    </lineage>
</organism>
<evidence type="ECO:0000313" key="6">
    <source>
        <dbReference type="EMBL" id="QKM69330.1"/>
    </source>
</evidence>
<dbReference type="SMART" id="SM01043">
    <property type="entry name" value="BTAD"/>
    <property type="match status" value="1"/>
</dbReference>